<accession>A0A8D8D382</accession>
<organism evidence="2">
    <name type="scientific">Culex pipiens</name>
    <name type="common">House mosquito</name>
    <dbReference type="NCBI Taxonomy" id="7175"/>
    <lineage>
        <taxon>Eukaryota</taxon>
        <taxon>Metazoa</taxon>
        <taxon>Ecdysozoa</taxon>
        <taxon>Arthropoda</taxon>
        <taxon>Hexapoda</taxon>
        <taxon>Insecta</taxon>
        <taxon>Pterygota</taxon>
        <taxon>Neoptera</taxon>
        <taxon>Endopterygota</taxon>
        <taxon>Diptera</taxon>
        <taxon>Nematocera</taxon>
        <taxon>Culicoidea</taxon>
        <taxon>Culicidae</taxon>
        <taxon>Culicinae</taxon>
        <taxon>Culicini</taxon>
        <taxon>Culex</taxon>
        <taxon>Culex</taxon>
    </lineage>
</organism>
<protein>
    <submittedName>
        <fullName evidence="2">(northern house mosquito) hypothetical protein</fullName>
    </submittedName>
</protein>
<keyword evidence="1" id="KW-1133">Transmembrane helix</keyword>
<name>A0A8D8D382_CULPI</name>
<dbReference type="EMBL" id="HBUE01143107">
    <property type="protein sequence ID" value="CAG6501835.1"/>
    <property type="molecule type" value="Transcribed_RNA"/>
</dbReference>
<evidence type="ECO:0000256" key="1">
    <source>
        <dbReference type="SAM" id="Phobius"/>
    </source>
</evidence>
<keyword evidence="1" id="KW-0472">Membrane</keyword>
<dbReference type="AlphaFoldDB" id="A0A8D8D382"/>
<sequence>MANPSNGLLPRMHFWSGAAAQHLGSFLIVCSAVLRYSNLLLQVRSGRDFSVWVRYRGGKNGARAICNLDGVQHGAIADFFTGGIVLRLRGSRHTIRLEGPKC</sequence>
<proteinExistence type="predicted"/>
<keyword evidence="1" id="KW-0812">Transmembrane</keyword>
<dbReference type="EMBL" id="HBUE01143113">
    <property type="protein sequence ID" value="CAG6501836.1"/>
    <property type="molecule type" value="Transcribed_RNA"/>
</dbReference>
<reference evidence="2" key="1">
    <citation type="submission" date="2021-05" db="EMBL/GenBank/DDBJ databases">
        <authorList>
            <person name="Alioto T."/>
            <person name="Alioto T."/>
            <person name="Gomez Garrido J."/>
        </authorList>
    </citation>
    <scope>NUCLEOTIDE SEQUENCE</scope>
</reference>
<evidence type="ECO:0000313" key="2">
    <source>
        <dbReference type="EMBL" id="CAG6501835.1"/>
    </source>
</evidence>
<feature type="transmembrane region" description="Helical" evidence="1">
    <location>
        <begin position="12"/>
        <end position="34"/>
    </location>
</feature>